<feature type="domain" description="EGF-like" evidence="5">
    <location>
        <begin position="945"/>
        <end position="979"/>
    </location>
</feature>
<proteinExistence type="predicted"/>
<keyword evidence="4" id="KW-0812">Transmembrane</keyword>
<evidence type="ECO:0000256" key="2">
    <source>
        <dbReference type="ARBA" id="ARBA00022737"/>
    </source>
</evidence>
<dbReference type="NCBIfam" id="TIGR02232">
    <property type="entry name" value="myxo_disulf_rpt"/>
    <property type="match status" value="3"/>
</dbReference>
<dbReference type="SMART" id="SM00181">
    <property type="entry name" value="EGF"/>
    <property type="match status" value="9"/>
</dbReference>
<feature type="transmembrane region" description="Helical" evidence="4">
    <location>
        <begin position="1536"/>
        <end position="1557"/>
    </location>
</feature>
<keyword evidence="3" id="KW-1015">Disulfide bond</keyword>
<dbReference type="PANTHER" id="PTHR38934">
    <property type="entry name" value="HYPHALLY REGULATED CELL WALL PROTEIN 1"/>
    <property type="match status" value="1"/>
</dbReference>
<evidence type="ECO:0000259" key="5">
    <source>
        <dbReference type="SMART" id="SM00181"/>
    </source>
</evidence>
<feature type="domain" description="EGF-like" evidence="5">
    <location>
        <begin position="594"/>
        <end position="633"/>
    </location>
</feature>
<organism evidence="6 7">
    <name type="scientific">Paramecium sonneborni</name>
    <dbReference type="NCBI Taxonomy" id="65129"/>
    <lineage>
        <taxon>Eukaryota</taxon>
        <taxon>Sar</taxon>
        <taxon>Alveolata</taxon>
        <taxon>Ciliophora</taxon>
        <taxon>Intramacronucleata</taxon>
        <taxon>Oligohymenophorea</taxon>
        <taxon>Peniculida</taxon>
        <taxon>Parameciidae</taxon>
        <taxon>Paramecium</taxon>
    </lineage>
</organism>
<evidence type="ECO:0000256" key="3">
    <source>
        <dbReference type="ARBA" id="ARBA00023157"/>
    </source>
</evidence>
<accession>A0A8S1QTM8</accession>
<evidence type="ECO:0000313" key="6">
    <source>
        <dbReference type="EMBL" id="CAD8117900.1"/>
    </source>
</evidence>
<dbReference type="EMBL" id="CAJJDN010000115">
    <property type="protein sequence ID" value="CAD8117900.1"/>
    <property type="molecule type" value="Genomic_DNA"/>
</dbReference>
<evidence type="ECO:0000313" key="7">
    <source>
        <dbReference type="Proteomes" id="UP000692954"/>
    </source>
</evidence>
<dbReference type="CDD" id="cd00064">
    <property type="entry name" value="FU"/>
    <property type="match status" value="1"/>
</dbReference>
<feature type="domain" description="EGF-like" evidence="5">
    <location>
        <begin position="822"/>
        <end position="869"/>
    </location>
</feature>
<dbReference type="PANTHER" id="PTHR38934:SF6">
    <property type="entry name" value="CHROMOSOME UNDETERMINED SCAFFOLD_176, WHOLE GENOME SHOTGUN SEQUENCE"/>
    <property type="match status" value="1"/>
</dbReference>
<keyword evidence="7" id="KW-1185">Reference proteome</keyword>
<reference evidence="6" key="1">
    <citation type="submission" date="2021-01" db="EMBL/GenBank/DDBJ databases">
        <authorList>
            <consortium name="Genoscope - CEA"/>
            <person name="William W."/>
        </authorList>
    </citation>
    <scope>NUCLEOTIDE SEQUENCE</scope>
</reference>
<feature type="domain" description="EGF-like" evidence="5">
    <location>
        <begin position="546"/>
        <end position="586"/>
    </location>
</feature>
<keyword evidence="2" id="KW-0677">Repeat</keyword>
<comment type="caution">
    <text evidence="6">The sequence shown here is derived from an EMBL/GenBank/DDBJ whole genome shotgun (WGS) entry which is preliminary data.</text>
</comment>
<evidence type="ECO:0000256" key="1">
    <source>
        <dbReference type="ARBA" id="ARBA00022729"/>
    </source>
</evidence>
<feature type="domain" description="EGF-like" evidence="5">
    <location>
        <begin position="190"/>
        <end position="219"/>
    </location>
</feature>
<protein>
    <recommendedName>
        <fullName evidence="5">EGF-like domain-containing protein</fullName>
    </recommendedName>
</protein>
<dbReference type="Proteomes" id="UP000692954">
    <property type="component" value="Unassembled WGS sequence"/>
</dbReference>
<dbReference type="OrthoDB" id="409374at2759"/>
<keyword evidence="4" id="KW-1133">Transmembrane helix</keyword>
<sequence length="1818" mass="206217">MDKDYALNVLIIQILLQVVFQYVIQTNIPTQINIVQIQQNNKFQMISLEMLLLMCNGFENMTLQDQLHHQNVLNFMVYLLLVKAWKRKYPTQPNININQELKQQCIFIIIFPQIKELYLPLIMITVITMHNGYIFRKTSQSCPGVGNGQLYTLIIVCPMITGDFTMRIQGNMQIATVIWGVTLIQIVAGYCQQQCITCSSDYQCTLCQPGFYINQGFCTNTMPLDLISSNSTHIITYDQEYPYSTYLVSEFNNYNIKQDPETYFTLISQNYGNFLTGFQTFGLYTKKIFGGPYVWTNAKFNKVYSIGNAHYAISIRMKIILGDQFNSQFLIEFDTNGQEIITPGPQSINIFGTSPTEYSIDKYWYITHSSNSLTITIECLGDGDLLHKYCGISDYYIVVHQCFPFCLVCTDSTELGCSSWQASYSTAKFSQLDCLSNEYYQNYNCFTCNSLCNTCSSYLICNSCINNLIIINDQCTCSQGNYFDTGDQQCHQCNSLCQHCIKNNFCIVCLEINKRVSKNGNCECQDTFYQQTGTDICQKCDNTCLSCNGPLPTDCTSCNTLKNFNLSSDNKCLCASGYYLSFGNCQSCHTSCKECFGPNKDNCLECDSTRTLCKLECQCNIGYFDSGISVYCDSCPPIENQSLQGCYIDCNGTIQWFNVSCTYTPVCQIGEQIINYKCQSICGDNLIMNDEQCEDLNNIMNDGCYNCQYQCPLSCPGCISGSCIDVCGDGYVTGSEQCDDAITSIGCSGCTYQCQPQCSDCQEGKCYQCSTSGYILDVINNKCIEHCGDGVILGSEECEDINPNPNDGCDNCKFKCRWDCLDCSSNGKVCNLCLFSGYKTVTGTGAYKCVPICGDGLKITNSLDTEQCDDGNSIANDGCSNTCQWQCQLTPICTTCNNNLCSACGAGYQLISTKNKCVPICGDGIIKTTEICDDGNNSYYDGCHLCQLMCQPQCLTCTSNGCTQCAIGYSLNHFNNRCISVCANGYLNDDEECDDLLHKNCYQCRYICSYGCISCIQGICYRCQSNYVLNLFTQQCELINLTSKSQNIKQSFEILSINSYQTISYCQVQIQSQCLLCLQNFQWNPFTLLCQIDTYQCQSNCLYCSPNTCIICNINYTLINSICIENQLSSPPIPLCQQSCNICLYDTCLQCKKGYESLVNICQPICGDQITTLDEQCDDNNNIYDDGCFDCHFYCFGDCLNCQFGRCLDCESPQKLIISKMQCYDPEKCDKGYYQNDYDNLCYSKCGDYIKTIDEECDSPILCQDCILVCSSNCKYCIDRICYTCDDDYTLNELNQCQPKQYHFNQISNTFVQQFNNTLCFQEYCYYQSQPTMKLSTINQTHNIQFLKLSFDQDIIFKCKNIQDVIKIQLIDDDNRLINSSIIPQSQNLLIHITYLSTLYNPTIQLKLNDPECIKNLFNQTLQQSKTQIRTDSIILLTESEQLATDVIENIANTMQYIIIITLPALLVVGQISNFLNFVDLLQFTQYQQYLNIPQSSNMQEFLSIFQNTSLNKMLSSFSFYDLFFIPTQFQRNGSFISTSIPITQVYVFTVMSHFVLKSLSKFMRQSTLDLRTQNKLLLKFHIFGNKFIHNLNKNNLSIKLQNLTICCGLEICMNAFVCSSLGIQNVEQIVEFSISNISSFAYFFYILNTVKMPTLISLRSKDSKLNPIYKSPEKYRVDVQTYIQGFKKLLYPLCLVYCHKNPTVASAGLAIIDFSYGLYIYEKKPFKNKLENGKVVIQQINNSLINCCNIFQSINMLKNPKILGFVQMGLIAESLTYSCINEVTQKKDIIIKLLKKLFNLSDVKVENPGIIEFLVYE</sequence>
<dbReference type="Pfam" id="PF13948">
    <property type="entry name" value="DUF4215"/>
    <property type="match status" value="5"/>
</dbReference>
<gene>
    <name evidence="6" type="ORF">PSON_ATCC_30995.1.T1150098</name>
</gene>
<dbReference type="InterPro" id="IPR011936">
    <property type="entry name" value="Myxo_disulph_rpt"/>
</dbReference>
<feature type="transmembrane region" description="Helical" evidence="4">
    <location>
        <begin position="6"/>
        <end position="24"/>
    </location>
</feature>
<name>A0A8S1QTM8_9CILI</name>
<keyword evidence="1" id="KW-0732">Signal</keyword>
<dbReference type="SMART" id="SM00261">
    <property type="entry name" value="FU"/>
    <property type="match status" value="9"/>
</dbReference>
<dbReference type="InterPro" id="IPR006212">
    <property type="entry name" value="Furin_repeat"/>
</dbReference>
<evidence type="ECO:0000256" key="4">
    <source>
        <dbReference type="SAM" id="Phobius"/>
    </source>
</evidence>
<dbReference type="InterPro" id="IPR000742">
    <property type="entry name" value="EGF"/>
</dbReference>
<feature type="domain" description="EGF-like" evidence="5">
    <location>
        <begin position="878"/>
        <end position="918"/>
    </location>
</feature>
<feature type="domain" description="EGF-like" evidence="5">
    <location>
        <begin position="1003"/>
        <end position="1037"/>
    </location>
</feature>
<keyword evidence="4" id="KW-0472">Membrane</keyword>
<feature type="domain" description="EGF-like" evidence="5">
    <location>
        <begin position="1256"/>
        <end position="1298"/>
    </location>
</feature>
<feature type="domain" description="EGF-like" evidence="5">
    <location>
        <begin position="1089"/>
        <end position="1124"/>
    </location>
</feature>